<protein>
    <submittedName>
        <fullName evidence="1">Uncharacterized protein</fullName>
    </submittedName>
</protein>
<name>A0ACC2PPW0_9HYME</name>
<evidence type="ECO:0000313" key="1">
    <source>
        <dbReference type="EMBL" id="KAJ8685629.1"/>
    </source>
</evidence>
<accession>A0ACC2PPW0</accession>
<gene>
    <name evidence="1" type="ORF">QAD02_021422</name>
</gene>
<sequence length="141" mass="16170">MSRDLRGSNDLNKIHRRIQHSSGSLLLGNLSAKLTSKDNDRQVKHRNSSLDLEHHNRTVKDQNAVNSGRVMLVDHSHTINYWRAAVSSDVVDPIPSEAELQVRYYLMKFRGAIEELTIRINFEIISKALWFRCSHATHLGN</sequence>
<comment type="caution">
    <text evidence="1">The sequence shown here is derived from an EMBL/GenBank/DDBJ whole genome shotgun (WGS) entry which is preliminary data.</text>
</comment>
<proteinExistence type="predicted"/>
<keyword evidence="2" id="KW-1185">Reference proteome</keyword>
<organism evidence="1 2">
    <name type="scientific">Eretmocerus hayati</name>
    <dbReference type="NCBI Taxonomy" id="131215"/>
    <lineage>
        <taxon>Eukaryota</taxon>
        <taxon>Metazoa</taxon>
        <taxon>Ecdysozoa</taxon>
        <taxon>Arthropoda</taxon>
        <taxon>Hexapoda</taxon>
        <taxon>Insecta</taxon>
        <taxon>Pterygota</taxon>
        <taxon>Neoptera</taxon>
        <taxon>Endopterygota</taxon>
        <taxon>Hymenoptera</taxon>
        <taxon>Apocrita</taxon>
        <taxon>Proctotrupomorpha</taxon>
        <taxon>Chalcidoidea</taxon>
        <taxon>Aphelinidae</taxon>
        <taxon>Aphelininae</taxon>
        <taxon>Eretmocerus</taxon>
    </lineage>
</organism>
<evidence type="ECO:0000313" key="2">
    <source>
        <dbReference type="Proteomes" id="UP001239111"/>
    </source>
</evidence>
<dbReference type="EMBL" id="CM056741">
    <property type="protein sequence ID" value="KAJ8685629.1"/>
    <property type="molecule type" value="Genomic_DNA"/>
</dbReference>
<reference evidence="1" key="1">
    <citation type="submission" date="2023-04" db="EMBL/GenBank/DDBJ databases">
        <title>A chromosome-level genome assembly of the parasitoid wasp Eretmocerus hayati.</title>
        <authorList>
            <person name="Zhong Y."/>
            <person name="Liu S."/>
            <person name="Liu Y."/>
        </authorList>
    </citation>
    <scope>NUCLEOTIDE SEQUENCE</scope>
    <source>
        <strain evidence="1">ZJU_SS_LIU_2023</strain>
    </source>
</reference>
<dbReference type="Proteomes" id="UP001239111">
    <property type="component" value="Chromosome 1"/>
</dbReference>